<dbReference type="Proteomes" id="UP001437460">
    <property type="component" value="Unassembled WGS sequence"/>
</dbReference>
<evidence type="ECO:0000313" key="3">
    <source>
        <dbReference type="EMBL" id="MEQ2563342.1"/>
    </source>
</evidence>
<sequence>MKKRNLIAVLMMTAALAAGCGAKADTTTAAPTQAETTKAETTQAETTQSETIQSESQKTEEKTESVTGKIEEIKDFMFTIESDKGTYAMTFDTAPEGLSDVKEGDEVTVTYTGELSEVDAFTGTIISVEKAN</sequence>
<accession>A0ABV1HND9</accession>
<organism evidence="3 4">
    <name type="scientific">Ventrimonas faecis</name>
    <dbReference type="NCBI Taxonomy" id="3133170"/>
    <lineage>
        <taxon>Bacteria</taxon>
        <taxon>Bacillati</taxon>
        <taxon>Bacillota</taxon>
        <taxon>Clostridia</taxon>
        <taxon>Lachnospirales</taxon>
        <taxon>Lachnospiraceae</taxon>
        <taxon>Ventrimonas</taxon>
    </lineage>
</organism>
<feature type="region of interest" description="Disordered" evidence="1">
    <location>
        <begin position="22"/>
        <end position="66"/>
    </location>
</feature>
<evidence type="ECO:0000256" key="1">
    <source>
        <dbReference type="SAM" id="MobiDB-lite"/>
    </source>
</evidence>
<keyword evidence="4" id="KW-1185">Reference proteome</keyword>
<feature type="signal peptide" evidence="2">
    <location>
        <begin position="1"/>
        <end position="17"/>
    </location>
</feature>
<evidence type="ECO:0000256" key="2">
    <source>
        <dbReference type="SAM" id="SignalP"/>
    </source>
</evidence>
<dbReference type="PROSITE" id="PS51257">
    <property type="entry name" value="PROKAR_LIPOPROTEIN"/>
    <property type="match status" value="1"/>
</dbReference>
<protein>
    <recommendedName>
        <fullName evidence="5">DUF1344 domain-containing protein</fullName>
    </recommendedName>
</protein>
<dbReference type="RefSeq" id="WP_349229496.1">
    <property type="nucleotide sequence ID" value="NZ_JBBMFJ010000017.1"/>
</dbReference>
<feature type="compositionally biased region" description="Low complexity" evidence="1">
    <location>
        <begin position="22"/>
        <end position="56"/>
    </location>
</feature>
<feature type="chain" id="PRO_5045649972" description="DUF1344 domain-containing protein" evidence="2">
    <location>
        <begin position="18"/>
        <end position="132"/>
    </location>
</feature>
<keyword evidence="2" id="KW-0732">Signal</keyword>
<evidence type="ECO:0000313" key="4">
    <source>
        <dbReference type="Proteomes" id="UP001437460"/>
    </source>
</evidence>
<comment type="caution">
    <text evidence="3">The sequence shown here is derived from an EMBL/GenBank/DDBJ whole genome shotgun (WGS) entry which is preliminary data.</text>
</comment>
<feature type="compositionally biased region" description="Basic and acidic residues" evidence="1">
    <location>
        <begin position="57"/>
        <end position="66"/>
    </location>
</feature>
<gene>
    <name evidence="3" type="ORF">WMO41_09270</name>
</gene>
<dbReference type="EMBL" id="JBBMFJ010000017">
    <property type="protein sequence ID" value="MEQ2563342.1"/>
    <property type="molecule type" value="Genomic_DNA"/>
</dbReference>
<name>A0ABV1HND9_9FIRM</name>
<reference evidence="3 4" key="1">
    <citation type="submission" date="2024-03" db="EMBL/GenBank/DDBJ databases">
        <title>Human intestinal bacterial collection.</title>
        <authorList>
            <person name="Pauvert C."/>
            <person name="Hitch T.C.A."/>
            <person name="Clavel T."/>
        </authorList>
    </citation>
    <scope>NUCLEOTIDE SEQUENCE [LARGE SCALE GENOMIC DNA]</scope>
    <source>
        <strain evidence="3 4">CLA-AP-H27</strain>
    </source>
</reference>
<evidence type="ECO:0008006" key="5">
    <source>
        <dbReference type="Google" id="ProtNLM"/>
    </source>
</evidence>
<proteinExistence type="predicted"/>